<protein>
    <submittedName>
        <fullName evidence="2">Uncharacterized protein</fullName>
    </submittedName>
</protein>
<organism evidence="2 3">
    <name type="scientific">Rhamnella rubrinervis</name>
    <dbReference type="NCBI Taxonomy" id="2594499"/>
    <lineage>
        <taxon>Eukaryota</taxon>
        <taxon>Viridiplantae</taxon>
        <taxon>Streptophyta</taxon>
        <taxon>Embryophyta</taxon>
        <taxon>Tracheophyta</taxon>
        <taxon>Spermatophyta</taxon>
        <taxon>Magnoliopsida</taxon>
        <taxon>eudicotyledons</taxon>
        <taxon>Gunneridae</taxon>
        <taxon>Pentapetalae</taxon>
        <taxon>rosids</taxon>
        <taxon>fabids</taxon>
        <taxon>Rosales</taxon>
        <taxon>Rhamnaceae</taxon>
        <taxon>rhamnoid group</taxon>
        <taxon>Rhamneae</taxon>
        <taxon>Rhamnella</taxon>
    </lineage>
</organism>
<reference evidence="2" key="1">
    <citation type="submission" date="2020-03" db="EMBL/GenBank/DDBJ databases">
        <title>A high-quality chromosome-level genome assembly of a woody plant with both climbing and erect habits, Rhamnella rubrinervis.</title>
        <authorList>
            <person name="Lu Z."/>
            <person name="Yang Y."/>
            <person name="Zhu X."/>
            <person name="Sun Y."/>
        </authorList>
    </citation>
    <scope>NUCLEOTIDE SEQUENCE</scope>
    <source>
        <strain evidence="2">BYM</strain>
        <tissue evidence="2">Leaf</tissue>
    </source>
</reference>
<dbReference type="Proteomes" id="UP000796880">
    <property type="component" value="Unassembled WGS sequence"/>
</dbReference>
<gene>
    <name evidence="2" type="ORF">FNV43_RR07335</name>
</gene>
<accession>A0A8K0HF56</accession>
<keyword evidence="3" id="KW-1185">Reference proteome</keyword>
<comment type="caution">
    <text evidence="2">The sequence shown here is derived from an EMBL/GenBank/DDBJ whole genome shotgun (WGS) entry which is preliminary data.</text>
</comment>
<dbReference type="AlphaFoldDB" id="A0A8K0HF56"/>
<proteinExistence type="predicted"/>
<dbReference type="EMBL" id="VOIH02000003">
    <property type="protein sequence ID" value="KAF3451240.1"/>
    <property type="molecule type" value="Genomic_DNA"/>
</dbReference>
<dbReference type="OrthoDB" id="1750606at2759"/>
<feature type="region of interest" description="Disordered" evidence="1">
    <location>
        <begin position="270"/>
        <end position="291"/>
    </location>
</feature>
<name>A0A8K0HF56_9ROSA</name>
<evidence type="ECO:0000313" key="2">
    <source>
        <dbReference type="EMBL" id="KAF3451240.1"/>
    </source>
</evidence>
<evidence type="ECO:0000256" key="1">
    <source>
        <dbReference type="SAM" id="MobiDB-lite"/>
    </source>
</evidence>
<sequence length="321" mass="35122">MAISPMKAAAATVGPCFGVTIIRARAWIAIQSRQLARGFDADTAGLLASWVELQARVGLFCWSYSEFVCNLSMPVTVGSSAAHQLALSASSVAGFACGCAAIVVPLSGNNTWTRGLFPAGLKLVDQFADWLEVRFYNLSWEFWHPRILTDLARGIDTLLKFDHSTIVGNYGHYTRVLVDVDLAGFVPKKLLLETTDDCIEAPPSVPTTNVFEVLNTDVISTHIEDMIHHHDAVPSTIVDINTEMGIEVRLPAPDLGATPTMTEFNIETSKSIQTTSKSDRTPSHHSTVPHQVMSWVDAFGDSNDELDDYGDDKVEDKWPTL</sequence>
<evidence type="ECO:0000313" key="3">
    <source>
        <dbReference type="Proteomes" id="UP000796880"/>
    </source>
</evidence>